<evidence type="ECO:0000256" key="1">
    <source>
        <dbReference type="SAM" id="MobiDB-lite"/>
    </source>
</evidence>
<dbReference type="PANTHER" id="PTHR45913:SF19">
    <property type="entry name" value="LOW QUALITY PROTEIN: ZINC FINGER BED DOMAIN-CONTAINING PROTEIN 5-LIKE"/>
    <property type="match status" value="1"/>
</dbReference>
<sequence>MDAFIIRSTDSTSASEKPKKKIKLNIRRRYHEDYLNVGFSRSGNVDDPRPWRLVCGDKLSNESTVPKTRQSEKMTKIVTIFDKTQEASYLVAELVAKQMKPHTIAEKLISPACREIVKVLFSEEAVFQNRRIEHMSEDIEEQVLQQSRGSPLFALQLDESTDISGQAQLLVFIRIVSNEDIVENFLCCKTLPETTKGEDIFEIVDHYLKFANFPWDKCIRLCTDGAPAMTGSVKGFISFAKKKK</sequence>
<proteinExistence type="predicted"/>
<protein>
    <submittedName>
        <fullName evidence="2">Uncharacterized protein</fullName>
    </submittedName>
</protein>
<name>A0A5E4NJQ0_9HEMI</name>
<reference evidence="2 3" key="1">
    <citation type="submission" date="2019-08" db="EMBL/GenBank/DDBJ databases">
        <authorList>
            <person name="Alioto T."/>
            <person name="Alioto T."/>
            <person name="Gomez Garrido J."/>
        </authorList>
    </citation>
    <scope>NUCLEOTIDE SEQUENCE [LARGE SCALE GENOMIC DNA]</scope>
</reference>
<dbReference type="PANTHER" id="PTHR45913">
    <property type="entry name" value="EPM2A-INTERACTING PROTEIN 1"/>
    <property type="match status" value="1"/>
</dbReference>
<evidence type="ECO:0000313" key="2">
    <source>
        <dbReference type="EMBL" id="VVC45161.1"/>
    </source>
</evidence>
<dbReference type="EMBL" id="CABPRJ010002395">
    <property type="protein sequence ID" value="VVC45161.1"/>
    <property type="molecule type" value="Genomic_DNA"/>
</dbReference>
<evidence type="ECO:0000313" key="3">
    <source>
        <dbReference type="Proteomes" id="UP000325440"/>
    </source>
</evidence>
<keyword evidence="3" id="KW-1185">Reference proteome</keyword>
<organism evidence="2 3">
    <name type="scientific">Cinara cedri</name>
    <dbReference type="NCBI Taxonomy" id="506608"/>
    <lineage>
        <taxon>Eukaryota</taxon>
        <taxon>Metazoa</taxon>
        <taxon>Ecdysozoa</taxon>
        <taxon>Arthropoda</taxon>
        <taxon>Hexapoda</taxon>
        <taxon>Insecta</taxon>
        <taxon>Pterygota</taxon>
        <taxon>Neoptera</taxon>
        <taxon>Paraneoptera</taxon>
        <taxon>Hemiptera</taxon>
        <taxon>Sternorrhyncha</taxon>
        <taxon>Aphidomorpha</taxon>
        <taxon>Aphidoidea</taxon>
        <taxon>Aphididae</taxon>
        <taxon>Lachninae</taxon>
        <taxon>Cinara</taxon>
    </lineage>
</organism>
<dbReference type="AlphaFoldDB" id="A0A5E4NJQ0"/>
<dbReference type="Proteomes" id="UP000325440">
    <property type="component" value="Unassembled WGS sequence"/>
</dbReference>
<dbReference type="OrthoDB" id="6589528at2759"/>
<gene>
    <name evidence="2" type="ORF">CINCED_3A014145</name>
</gene>
<accession>A0A5E4NJQ0</accession>
<feature type="region of interest" description="Disordered" evidence="1">
    <location>
        <begin position="1"/>
        <end position="20"/>
    </location>
</feature>